<dbReference type="AlphaFoldDB" id="A0AAU0F2L2"/>
<sequence length="31" mass="3673">MGNKLKFINHEDRQKEKANLKINRIVCTFAI</sequence>
<dbReference type="KEGG" id="bpor:BPO_1323"/>
<accession>A0AAU0F2L2</accession>
<gene>
    <name evidence="1" type="ORF">BPO_1323</name>
</gene>
<organism evidence="1 2">
    <name type="scientific">Bergeyella porcorum</name>
    <dbReference type="NCBI Taxonomy" id="1735111"/>
    <lineage>
        <taxon>Bacteria</taxon>
        <taxon>Pseudomonadati</taxon>
        <taxon>Bacteroidota</taxon>
        <taxon>Flavobacteriia</taxon>
        <taxon>Flavobacteriales</taxon>
        <taxon>Weeksellaceae</taxon>
        <taxon>Bergeyella</taxon>
    </lineage>
</organism>
<dbReference type="EMBL" id="CP136426">
    <property type="protein sequence ID" value="WOC51970.1"/>
    <property type="molecule type" value="Genomic_DNA"/>
</dbReference>
<proteinExistence type="predicted"/>
<keyword evidence="2" id="KW-1185">Reference proteome</keyword>
<protein>
    <submittedName>
        <fullName evidence="1">Uncharacterized protein</fullName>
    </submittedName>
</protein>
<evidence type="ECO:0000313" key="1">
    <source>
        <dbReference type="EMBL" id="WOC51970.1"/>
    </source>
</evidence>
<evidence type="ECO:0000313" key="2">
    <source>
        <dbReference type="Proteomes" id="UP001432059"/>
    </source>
</evidence>
<dbReference type="Proteomes" id="UP001432059">
    <property type="component" value="Chromosome"/>
</dbReference>
<reference evidence="1" key="1">
    <citation type="submission" date="2023-10" db="EMBL/GenBank/DDBJ databases">
        <title>Characterization and whole genome sequencing of a novel strain of Bergeyella porcorum QD2021 isolated from pig.</title>
        <authorList>
            <person name="Liu G."/>
            <person name="Chen C."/>
            <person name="Han X."/>
        </authorList>
    </citation>
    <scope>NUCLEOTIDE SEQUENCE</scope>
    <source>
        <strain evidence="1">QD2021</strain>
    </source>
</reference>
<name>A0AAU0F2L2_9FLAO</name>